<evidence type="ECO:0008006" key="3">
    <source>
        <dbReference type="Google" id="ProtNLM"/>
    </source>
</evidence>
<accession>A0AAW2GY57</accession>
<evidence type="ECO:0000313" key="2">
    <source>
        <dbReference type="Proteomes" id="UP001430953"/>
    </source>
</evidence>
<organism evidence="1 2">
    <name type="scientific">Cardiocondyla obscurior</name>
    <dbReference type="NCBI Taxonomy" id="286306"/>
    <lineage>
        <taxon>Eukaryota</taxon>
        <taxon>Metazoa</taxon>
        <taxon>Ecdysozoa</taxon>
        <taxon>Arthropoda</taxon>
        <taxon>Hexapoda</taxon>
        <taxon>Insecta</taxon>
        <taxon>Pterygota</taxon>
        <taxon>Neoptera</taxon>
        <taxon>Endopterygota</taxon>
        <taxon>Hymenoptera</taxon>
        <taxon>Apocrita</taxon>
        <taxon>Aculeata</taxon>
        <taxon>Formicoidea</taxon>
        <taxon>Formicidae</taxon>
        <taxon>Myrmicinae</taxon>
        <taxon>Cardiocondyla</taxon>
    </lineage>
</organism>
<dbReference type="Proteomes" id="UP001430953">
    <property type="component" value="Unassembled WGS sequence"/>
</dbReference>
<proteinExistence type="predicted"/>
<protein>
    <recommendedName>
        <fullName evidence="3">Secreted protein</fullName>
    </recommendedName>
</protein>
<keyword evidence="2" id="KW-1185">Reference proteome</keyword>
<name>A0AAW2GY57_9HYME</name>
<evidence type="ECO:0000313" key="1">
    <source>
        <dbReference type="EMBL" id="KAL0132091.1"/>
    </source>
</evidence>
<dbReference type="EMBL" id="JADYXP020000001">
    <property type="protein sequence ID" value="KAL0132091.1"/>
    <property type="molecule type" value="Genomic_DNA"/>
</dbReference>
<sequence length="88" mass="9862">MYLFKKNAFHLRIFFRVLLTCHSFDRDLHTTSVAPTFTALAAHPPSDSGSFFSAQSSPLQPCPEMLPMHTLSGVKKKEGHARCAQKDQ</sequence>
<reference evidence="1 2" key="1">
    <citation type="submission" date="2023-03" db="EMBL/GenBank/DDBJ databases">
        <title>High recombination rates correlate with genetic variation in Cardiocondyla obscurior ants.</title>
        <authorList>
            <person name="Errbii M."/>
        </authorList>
    </citation>
    <scope>NUCLEOTIDE SEQUENCE [LARGE SCALE GENOMIC DNA]</scope>
    <source>
        <strain evidence="1">Alpha-2009</strain>
        <tissue evidence="1">Whole body</tissue>
    </source>
</reference>
<comment type="caution">
    <text evidence="1">The sequence shown here is derived from an EMBL/GenBank/DDBJ whole genome shotgun (WGS) entry which is preliminary data.</text>
</comment>
<dbReference type="AlphaFoldDB" id="A0AAW2GY57"/>
<gene>
    <name evidence="1" type="ORF">PUN28_000100</name>
</gene>